<evidence type="ECO:0000259" key="6">
    <source>
        <dbReference type="Pfam" id="PF04542"/>
    </source>
</evidence>
<dbReference type="SUPFAM" id="SSF88946">
    <property type="entry name" value="Sigma2 domain of RNA polymerase sigma factors"/>
    <property type="match status" value="1"/>
</dbReference>
<comment type="similarity">
    <text evidence="1">Belongs to the sigma-70 factor family. ECF subfamily.</text>
</comment>
<accession>A0ABV2J2B6</accession>
<dbReference type="NCBIfam" id="TIGR02937">
    <property type="entry name" value="sigma70-ECF"/>
    <property type="match status" value="1"/>
</dbReference>
<dbReference type="PANTHER" id="PTHR43133">
    <property type="entry name" value="RNA POLYMERASE ECF-TYPE SIGMA FACTO"/>
    <property type="match status" value="1"/>
</dbReference>
<gene>
    <name evidence="8" type="ORF">ABID16_003229</name>
</gene>
<dbReference type="InterPro" id="IPR013324">
    <property type="entry name" value="RNA_pol_sigma_r3/r4-like"/>
</dbReference>
<keyword evidence="4" id="KW-0238">DNA-binding</keyword>
<sequence>MDTVASTIASREFRPQPSWPADKTGVISNKSRVRKLEKTVKEPDKDELSACLLAVGAGKDIQAFEVLFRHFGPKIRAFMLKRGGNRQQAEELMQETMMMIWNKAALFDPARGSVSSWIFTVARNVRIDAFRKTNRPEFDPNDPAFVPDPEPAADDVYEAGQEADRLRGALVKLPPEQADLLRLSFYEEISHSAIAERMNLPLGTVKSRIRLAFSRLREILGDAA</sequence>
<dbReference type="InterPro" id="IPR007630">
    <property type="entry name" value="RNA_pol_sigma70_r4"/>
</dbReference>
<keyword evidence="2" id="KW-0805">Transcription regulation</keyword>
<proteinExistence type="inferred from homology"/>
<dbReference type="InterPro" id="IPR013325">
    <property type="entry name" value="RNA_pol_sigma_r2"/>
</dbReference>
<evidence type="ECO:0000256" key="2">
    <source>
        <dbReference type="ARBA" id="ARBA00023015"/>
    </source>
</evidence>
<keyword evidence="9" id="KW-1185">Reference proteome</keyword>
<protein>
    <submittedName>
        <fullName evidence="8">RNA polymerase sigma-70 factor (ECF subfamily)</fullName>
    </submittedName>
</protein>
<dbReference type="InterPro" id="IPR039425">
    <property type="entry name" value="RNA_pol_sigma-70-like"/>
</dbReference>
<evidence type="ECO:0000313" key="8">
    <source>
        <dbReference type="EMBL" id="MET3614886.1"/>
    </source>
</evidence>
<keyword evidence="3" id="KW-0731">Sigma factor</keyword>
<evidence type="ECO:0000259" key="7">
    <source>
        <dbReference type="Pfam" id="PF04545"/>
    </source>
</evidence>
<dbReference type="Proteomes" id="UP001549047">
    <property type="component" value="Unassembled WGS sequence"/>
</dbReference>
<dbReference type="Gene3D" id="1.10.1740.10">
    <property type="match status" value="1"/>
</dbReference>
<dbReference type="EMBL" id="JBEPMB010000005">
    <property type="protein sequence ID" value="MET3614886.1"/>
    <property type="molecule type" value="Genomic_DNA"/>
</dbReference>
<keyword evidence="5" id="KW-0804">Transcription</keyword>
<reference evidence="8 9" key="1">
    <citation type="submission" date="2024-06" db="EMBL/GenBank/DDBJ databases">
        <title>Genomic Encyclopedia of Type Strains, Phase IV (KMG-IV): sequencing the most valuable type-strain genomes for metagenomic binning, comparative biology and taxonomic classification.</title>
        <authorList>
            <person name="Goeker M."/>
        </authorList>
    </citation>
    <scope>NUCLEOTIDE SEQUENCE [LARGE SCALE GENOMIC DNA]</scope>
    <source>
        <strain evidence="8 9">DSM 29780</strain>
    </source>
</reference>
<evidence type="ECO:0000256" key="3">
    <source>
        <dbReference type="ARBA" id="ARBA00023082"/>
    </source>
</evidence>
<feature type="domain" description="RNA polymerase sigma-70 region 2" evidence="6">
    <location>
        <begin position="67"/>
        <end position="135"/>
    </location>
</feature>
<feature type="domain" description="RNA polymerase sigma-70 region 4" evidence="7">
    <location>
        <begin position="169"/>
        <end position="218"/>
    </location>
</feature>
<dbReference type="Pfam" id="PF04545">
    <property type="entry name" value="Sigma70_r4"/>
    <property type="match status" value="1"/>
</dbReference>
<organism evidence="8 9">
    <name type="scientific">Rhizobium aquaticum</name>
    <dbReference type="NCBI Taxonomy" id="1549636"/>
    <lineage>
        <taxon>Bacteria</taxon>
        <taxon>Pseudomonadati</taxon>
        <taxon>Pseudomonadota</taxon>
        <taxon>Alphaproteobacteria</taxon>
        <taxon>Hyphomicrobiales</taxon>
        <taxon>Rhizobiaceae</taxon>
        <taxon>Rhizobium/Agrobacterium group</taxon>
        <taxon>Rhizobium</taxon>
    </lineage>
</organism>
<dbReference type="InterPro" id="IPR007627">
    <property type="entry name" value="RNA_pol_sigma70_r2"/>
</dbReference>
<dbReference type="CDD" id="cd06171">
    <property type="entry name" value="Sigma70_r4"/>
    <property type="match status" value="1"/>
</dbReference>
<dbReference type="InterPro" id="IPR014284">
    <property type="entry name" value="RNA_pol_sigma-70_dom"/>
</dbReference>
<dbReference type="PANTHER" id="PTHR43133:SF62">
    <property type="entry name" value="RNA POLYMERASE SIGMA FACTOR SIGZ"/>
    <property type="match status" value="1"/>
</dbReference>
<name>A0ABV2J2B6_9HYPH</name>
<dbReference type="SUPFAM" id="SSF88659">
    <property type="entry name" value="Sigma3 and sigma4 domains of RNA polymerase sigma factors"/>
    <property type="match status" value="1"/>
</dbReference>
<dbReference type="InterPro" id="IPR036388">
    <property type="entry name" value="WH-like_DNA-bd_sf"/>
</dbReference>
<dbReference type="Gene3D" id="1.10.10.10">
    <property type="entry name" value="Winged helix-like DNA-binding domain superfamily/Winged helix DNA-binding domain"/>
    <property type="match status" value="1"/>
</dbReference>
<dbReference type="RefSeq" id="WP_354557376.1">
    <property type="nucleotide sequence ID" value="NZ_JBEPMB010000005.1"/>
</dbReference>
<evidence type="ECO:0000256" key="1">
    <source>
        <dbReference type="ARBA" id="ARBA00010641"/>
    </source>
</evidence>
<evidence type="ECO:0000256" key="4">
    <source>
        <dbReference type="ARBA" id="ARBA00023125"/>
    </source>
</evidence>
<comment type="caution">
    <text evidence="8">The sequence shown here is derived from an EMBL/GenBank/DDBJ whole genome shotgun (WGS) entry which is preliminary data.</text>
</comment>
<evidence type="ECO:0000256" key="5">
    <source>
        <dbReference type="ARBA" id="ARBA00023163"/>
    </source>
</evidence>
<dbReference type="Pfam" id="PF04542">
    <property type="entry name" value="Sigma70_r2"/>
    <property type="match status" value="1"/>
</dbReference>
<evidence type="ECO:0000313" key="9">
    <source>
        <dbReference type="Proteomes" id="UP001549047"/>
    </source>
</evidence>